<comment type="cofactor">
    <cofactor evidence="1">
        <name>Mg(2+)</name>
        <dbReference type="ChEBI" id="CHEBI:18420"/>
    </cofactor>
</comment>
<accession>A0AAE9YQ91</accession>
<dbReference type="InterPro" id="IPR029787">
    <property type="entry name" value="Nucleotide_cyclase"/>
</dbReference>
<dbReference type="InterPro" id="IPR043128">
    <property type="entry name" value="Rev_trsase/Diguanyl_cyclase"/>
</dbReference>
<dbReference type="SMART" id="SM00091">
    <property type="entry name" value="PAS"/>
    <property type="match status" value="2"/>
</dbReference>
<dbReference type="InterPro" id="IPR000160">
    <property type="entry name" value="GGDEF_dom"/>
</dbReference>
<evidence type="ECO:0000259" key="3">
    <source>
        <dbReference type="PROSITE" id="PS50113"/>
    </source>
</evidence>
<gene>
    <name evidence="6" type="ORF">SG35_026140</name>
</gene>
<feature type="domain" description="GGDEF" evidence="5">
    <location>
        <begin position="327"/>
        <end position="460"/>
    </location>
</feature>
<dbReference type="SMART" id="SM00052">
    <property type="entry name" value="EAL"/>
    <property type="match status" value="1"/>
</dbReference>
<dbReference type="InterPro" id="IPR001633">
    <property type="entry name" value="EAL_dom"/>
</dbReference>
<feature type="domain" description="EAL" evidence="4">
    <location>
        <begin position="471"/>
        <end position="726"/>
    </location>
</feature>
<dbReference type="InterPro" id="IPR035965">
    <property type="entry name" value="PAS-like_dom_sf"/>
</dbReference>
<evidence type="ECO:0000259" key="5">
    <source>
        <dbReference type="PROSITE" id="PS50887"/>
    </source>
</evidence>
<dbReference type="NCBIfam" id="TIGR00229">
    <property type="entry name" value="sensory_box"/>
    <property type="match status" value="1"/>
</dbReference>
<dbReference type="CDD" id="cd01948">
    <property type="entry name" value="EAL"/>
    <property type="match status" value="1"/>
</dbReference>
<dbReference type="RefSeq" id="WP_053043077.1">
    <property type="nucleotide sequence ID" value="NZ_CP059735.1"/>
</dbReference>
<dbReference type="PROSITE" id="PS50113">
    <property type="entry name" value="PAC"/>
    <property type="match status" value="1"/>
</dbReference>
<evidence type="ECO:0000256" key="1">
    <source>
        <dbReference type="ARBA" id="ARBA00001946"/>
    </source>
</evidence>
<protein>
    <submittedName>
        <fullName evidence="6">EAL domain-containing protein</fullName>
    </submittedName>
</protein>
<name>A0AAE9YQ91_9GAMM</name>
<dbReference type="PROSITE" id="PS50883">
    <property type="entry name" value="EAL"/>
    <property type="match status" value="1"/>
</dbReference>
<proteinExistence type="predicted"/>
<dbReference type="Pfam" id="PF00563">
    <property type="entry name" value="EAL"/>
    <property type="match status" value="1"/>
</dbReference>
<dbReference type="FunFam" id="3.30.70.270:FF:000001">
    <property type="entry name" value="Diguanylate cyclase domain protein"/>
    <property type="match status" value="1"/>
</dbReference>
<organism evidence="6 7">
    <name type="scientific">Thalassomonas actiniarum</name>
    <dbReference type="NCBI Taxonomy" id="485447"/>
    <lineage>
        <taxon>Bacteria</taxon>
        <taxon>Pseudomonadati</taxon>
        <taxon>Pseudomonadota</taxon>
        <taxon>Gammaproteobacteria</taxon>
        <taxon>Alteromonadales</taxon>
        <taxon>Colwelliaceae</taxon>
        <taxon>Thalassomonas</taxon>
    </lineage>
</organism>
<feature type="domain" description="PAS" evidence="2">
    <location>
        <begin position="165"/>
        <end position="209"/>
    </location>
</feature>
<dbReference type="InterPro" id="IPR000014">
    <property type="entry name" value="PAS"/>
</dbReference>
<evidence type="ECO:0000259" key="4">
    <source>
        <dbReference type="PROSITE" id="PS50883"/>
    </source>
</evidence>
<dbReference type="InterPro" id="IPR000700">
    <property type="entry name" value="PAS-assoc_C"/>
</dbReference>
<dbReference type="SMART" id="SM00267">
    <property type="entry name" value="GGDEF"/>
    <property type="match status" value="1"/>
</dbReference>
<dbReference type="SUPFAM" id="SSF55073">
    <property type="entry name" value="Nucleotide cyclase"/>
    <property type="match status" value="1"/>
</dbReference>
<keyword evidence="7" id="KW-1185">Reference proteome</keyword>
<dbReference type="PROSITE" id="PS50887">
    <property type="entry name" value="GGDEF"/>
    <property type="match status" value="1"/>
</dbReference>
<dbReference type="InterPro" id="IPR052155">
    <property type="entry name" value="Biofilm_reg_signaling"/>
</dbReference>
<dbReference type="NCBIfam" id="TIGR00254">
    <property type="entry name" value="GGDEF"/>
    <property type="match status" value="1"/>
</dbReference>
<dbReference type="InterPro" id="IPR013656">
    <property type="entry name" value="PAS_4"/>
</dbReference>
<dbReference type="Gene3D" id="3.30.70.270">
    <property type="match status" value="1"/>
</dbReference>
<dbReference type="SUPFAM" id="SSF55785">
    <property type="entry name" value="PYP-like sensor domain (PAS domain)"/>
    <property type="match status" value="2"/>
</dbReference>
<dbReference type="CDD" id="cd00130">
    <property type="entry name" value="PAS"/>
    <property type="match status" value="2"/>
</dbReference>
<dbReference type="KEGG" id="tact:SG35_026140"/>
<dbReference type="Gene3D" id="3.30.450.20">
    <property type="entry name" value="PAS domain"/>
    <property type="match status" value="2"/>
</dbReference>
<dbReference type="GO" id="GO:0003824">
    <property type="term" value="F:catalytic activity"/>
    <property type="evidence" value="ECO:0007669"/>
    <property type="project" value="UniProtKB-ARBA"/>
</dbReference>
<evidence type="ECO:0000313" key="7">
    <source>
        <dbReference type="Proteomes" id="UP000032568"/>
    </source>
</evidence>
<evidence type="ECO:0000313" key="6">
    <source>
        <dbReference type="EMBL" id="WDD98682.1"/>
    </source>
</evidence>
<dbReference type="PANTHER" id="PTHR44757:SF4">
    <property type="entry name" value="DIGUANYLATE CYCLASE DGCE-RELATED"/>
    <property type="match status" value="1"/>
</dbReference>
<reference evidence="6 7" key="1">
    <citation type="journal article" date="2015" name="Genome Announc.">
        <title>Draft Genome Sequences of Marine Isolates of Thalassomonas viridans and Thalassomonas actiniarum.</title>
        <authorList>
            <person name="Olonade I."/>
            <person name="van Zyl L.J."/>
            <person name="Trindade M."/>
        </authorList>
    </citation>
    <scope>NUCLEOTIDE SEQUENCE [LARGE SCALE GENOMIC DNA]</scope>
    <source>
        <strain evidence="6 7">A5K-106</strain>
    </source>
</reference>
<evidence type="ECO:0000259" key="2">
    <source>
        <dbReference type="PROSITE" id="PS50112"/>
    </source>
</evidence>
<dbReference type="InterPro" id="IPR035919">
    <property type="entry name" value="EAL_sf"/>
</dbReference>
<dbReference type="CDD" id="cd01949">
    <property type="entry name" value="GGDEF"/>
    <property type="match status" value="1"/>
</dbReference>
<dbReference type="Gene3D" id="3.20.20.450">
    <property type="entry name" value="EAL domain"/>
    <property type="match status" value="1"/>
</dbReference>
<feature type="domain" description="PAC" evidence="3">
    <location>
        <begin position="243"/>
        <end position="295"/>
    </location>
</feature>
<dbReference type="Pfam" id="PF00990">
    <property type="entry name" value="GGDEF"/>
    <property type="match status" value="1"/>
</dbReference>
<dbReference type="Pfam" id="PF08448">
    <property type="entry name" value="PAS_4"/>
    <property type="match status" value="1"/>
</dbReference>
<dbReference type="PANTHER" id="PTHR44757">
    <property type="entry name" value="DIGUANYLATE CYCLASE DGCP"/>
    <property type="match status" value="1"/>
</dbReference>
<dbReference type="SUPFAM" id="SSF141868">
    <property type="entry name" value="EAL domain-like"/>
    <property type="match status" value="1"/>
</dbReference>
<dbReference type="PROSITE" id="PS50112">
    <property type="entry name" value="PAS"/>
    <property type="match status" value="1"/>
</dbReference>
<sequence>MDFKQQTELGLVEQNFTAVDFDLEKLACDVIDKSDIGIFILGRDKNIVCWNSWMAQMSGIKADNATGKNLEQLFTGFSNLRLQQAIDDALLRGMSAVLSQKFNPHSLPLYKSPEDRKKKQLMSQMIMVKPIHNGGNYSLVQVIDVSPASARDKMLRHQANEYKHQELHTRAILSSIADAVITLDVDGRVDYMNIVAEKLTGWSFQQAMGLPWDKVLTVINKKEPLMSEPVGHCLQKGQVPDLGGLELELQPKIGANLAIELSMAPICDQHNETLGVVAIFRDVTNARQLARQINWQASHDNLTALLNRRAFDDKLAEMVKNVRHQNNSHALLYLDLDRFKIVNDTCGHAAGDELLKQISRLLAANIRANDLLARLGGDEFGIQLLDCPAKAAANIANMIRIAIQQFRFSWGEKVFNIGVSIGVVEVTPGCESAEDILCKADAACYAAKKSGRDQVHFYRSQNCAAVYHQGEMEWFPRIQQALAEDRFTLYAQKIVPLADMNKSIHFEVLVRMLGVDGKLILPGEFIPAAERFGLMAKIDKWVISHVFQLIAKESERLSGQGYRFAINLSGCTLSDEQSLAFINEQLAYFNIPSGMISFEITETAAISNLSSVNHFIRNLQQSGCKLSLDDFGSGLSSFAYLKNLPVDYLKIDGLFVKNMALDVIDRAMVKSINEIGHVMKLKTIAEFVENDAIIACLKDIGVDYGQGYGIAKPQPLTDVNGCLLLT</sequence>
<dbReference type="Pfam" id="PF13426">
    <property type="entry name" value="PAS_9"/>
    <property type="match status" value="1"/>
</dbReference>
<dbReference type="EMBL" id="CP059735">
    <property type="protein sequence ID" value="WDD98682.1"/>
    <property type="molecule type" value="Genomic_DNA"/>
</dbReference>
<reference evidence="6 7" key="2">
    <citation type="journal article" date="2022" name="Mar. Drugs">
        <title>Bioassay-Guided Fractionation Leads to the Detection of Cholic Acid Generated by the Rare Thalassomonas sp.</title>
        <authorList>
            <person name="Pheiffer F."/>
            <person name="Schneider Y.K."/>
            <person name="Hansen E.H."/>
            <person name="Andersen J.H."/>
            <person name="Isaksson J."/>
            <person name="Busche T."/>
            <person name="R C."/>
            <person name="Kalinowski J."/>
            <person name="Zyl L.V."/>
            <person name="Trindade M."/>
        </authorList>
    </citation>
    <scope>NUCLEOTIDE SEQUENCE [LARGE SCALE GENOMIC DNA]</scope>
    <source>
        <strain evidence="6 7">A5K-106</strain>
    </source>
</reference>
<dbReference type="Proteomes" id="UP000032568">
    <property type="component" value="Chromosome"/>
</dbReference>
<dbReference type="AlphaFoldDB" id="A0AAE9YQ91"/>